<reference evidence="2" key="1">
    <citation type="journal article" date="2019" name="Beilstein J. Org. Chem.">
        <title>Nanangenines: drimane sesquiterpenoids as the dominant metabolite cohort of a novel Australian fungus, Aspergillus nanangensis.</title>
        <authorList>
            <person name="Lacey H.J."/>
            <person name="Gilchrist C.L.M."/>
            <person name="Crombie A."/>
            <person name="Kalaitzis J.A."/>
            <person name="Vuong D."/>
            <person name="Rutledge P.J."/>
            <person name="Turner P."/>
            <person name="Pitt J.I."/>
            <person name="Lacey E."/>
            <person name="Chooi Y.H."/>
            <person name="Piggott A.M."/>
        </authorList>
    </citation>
    <scope>NUCLEOTIDE SEQUENCE</scope>
    <source>
        <strain evidence="2">MST-FP2251</strain>
    </source>
</reference>
<comment type="caution">
    <text evidence="2">The sequence shown here is derived from an EMBL/GenBank/DDBJ whole genome shotgun (WGS) entry which is preliminary data.</text>
</comment>
<evidence type="ECO:0000313" key="2">
    <source>
        <dbReference type="EMBL" id="KAF9895150.1"/>
    </source>
</evidence>
<feature type="region of interest" description="Disordered" evidence="1">
    <location>
        <begin position="78"/>
        <end position="99"/>
    </location>
</feature>
<proteinExistence type="predicted"/>
<dbReference type="AlphaFoldDB" id="A0AAD4GZV5"/>
<dbReference type="EMBL" id="VCAU01000001">
    <property type="protein sequence ID" value="KAF9895150.1"/>
    <property type="molecule type" value="Genomic_DNA"/>
</dbReference>
<name>A0AAD4GZV5_ASPNN</name>
<keyword evidence="3" id="KW-1185">Reference proteome</keyword>
<dbReference type="Proteomes" id="UP001194746">
    <property type="component" value="Unassembled WGS sequence"/>
</dbReference>
<protein>
    <submittedName>
        <fullName evidence="2">Uncharacterized protein</fullName>
    </submittedName>
</protein>
<organism evidence="2 3">
    <name type="scientific">Aspergillus nanangensis</name>
    <dbReference type="NCBI Taxonomy" id="2582783"/>
    <lineage>
        <taxon>Eukaryota</taxon>
        <taxon>Fungi</taxon>
        <taxon>Dikarya</taxon>
        <taxon>Ascomycota</taxon>
        <taxon>Pezizomycotina</taxon>
        <taxon>Eurotiomycetes</taxon>
        <taxon>Eurotiomycetidae</taxon>
        <taxon>Eurotiales</taxon>
        <taxon>Aspergillaceae</taxon>
        <taxon>Aspergillus</taxon>
        <taxon>Aspergillus subgen. Circumdati</taxon>
    </lineage>
</organism>
<reference evidence="2" key="2">
    <citation type="submission" date="2020-02" db="EMBL/GenBank/DDBJ databases">
        <authorList>
            <person name="Gilchrist C.L.M."/>
            <person name="Chooi Y.-H."/>
        </authorList>
    </citation>
    <scope>NUCLEOTIDE SEQUENCE</scope>
    <source>
        <strain evidence="2">MST-FP2251</strain>
    </source>
</reference>
<sequence>MNLGRMLGGNGGRRTCLAPAGPALRAQAVHGKSQLALGLIIGTCVTPVVEIRLELVELPPGLMVYSACCFLVTQKHSALPSPHGPFADSIQGVSSNTWS</sequence>
<evidence type="ECO:0000313" key="3">
    <source>
        <dbReference type="Proteomes" id="UP001194746"/>
    </source>
</evidence>
<gene>
    <name evidence="2" type="ORF">FE257_000052</name>
</gene>
<accession>A0AAD4GZV5</accession>
<evidence type="ECO:0000256" key="1">
    <source>
        <dbReference type="SAM" id="MobiDB-lite"/>
    </source>
</evidence>